<comment type="caution">
    <text evidence="7">The sequence shown here is derived from an EMBL/GenBank/DDBJ whole genome shotgun (WGS) entry which is preliminary data.</text>
</comment>
<dbReference type="InterPro" id="IPR001451">
    <property type="entry name" value="Hexapep"/>
</dbReference>
<protein>
    <submittedName>
        <fullName evidence="7">UDP-3-O-(3-hydroxymyristoyl)glucosamine N-acyltransferase</fullName>
        <ecNumber evidence="7">2.3.1.191</ecNumber>
    </submittedName>
</protein>
<dbReference type="CDD" id="cd03352">
    <property type="entry name" value="LbH_LpxD"/>
    <property type="match status" value="1"/>
</dbReference>
<dbReference type="PANTHER" id="PTHR43378">
    <property type="entry name" value="UDP-3-O-ACYLGLUCOSAMINE N-ACYLTRANSFERASE"/>
    <property type="match status" value="1"/>
</dbReference>
<evidence type="ECO:0000256" key="5">
    <source>
        <dbReference type="ARBA" id="ARBA00023098"/>
    </source>
</evidence>
<sequence>VAASAKIGKDVSIGAFCVVGENAEIGDGAVIEAQATIGRGVSVGAGTRIESGVRIGAYTRIGARVHILPNAVIGADGFGFIPVDGKIEKIPQIGNVVIEDDVEIGAGTCIDRARFSSTRIGKGTKIDNLVQIGHNCVIGKYCFVCGQAGMAGSSTVGDYVTLAGQAGLSGHIKIGDRATVGAQCGVLGDVEPGATVLDSPAIPVALAKRLMVLKMRLPDMFARLKAVEKQLSR</sequence>
<evidence type="ECO:0000256" key="6">
    <source>
        <dbReference type="ARBA" id="ARBA00023315"/>
    </source>
</evidence>
<keyword evidence="3 7" id="KW-0808">Transferase</keyword>
<dbReference type="EMBL" id="DVOG01000018">
    <property type="protein sequence ID" value="HIV03649.1"/>
    <property type="molecule type" value="Genomic_DNA"/>
</dbReference>
<dbReference type="NCBIfam" id="TIGR01853">
    <property type="entry name" value="lipid_A_lpxD"/>
    <property type="match status" value="1"/>
</dbReference>
<dbReference type="InterPro" id="IPR018357">
    <property type="entry name" value="Hexapep_transf_CS"/>
</dbReference>
<dbReference type="EC" id="2.3.1.191" evidence="7"/>
<keyword evidence="5" id="KW-0443">Lipid metabolism</keyword>
<dbReference type="InterPro" id="IPR007691">
    <property type="entry name" value="LpxD"/>
</dbReference>
<keyword evidence="4" id="KW-0677">Repeat</keyword>
<reference evidence="7" key="1">
    <citation type="submission" date="2020-10" db="EMBL/GenBank/DDBJ databases">
        <authorList>
            <person name="Gilroy R."/>
        </authorList>
    </citation>
    <scope>NUCLEOTIDE SEQUENCE</scope>
    <source>
        <strain evidence="7">10669</strain>
    </source>
</reference>
<organism evidence="7 8">
    <name type="scientific">Candidatus Spyradosoma merdigallinarum</name>
    <dbReference type="NCBI Taxonomy" id="2840950"/>
    <lineage>
        <taxon>Bacteria</taxon>
        <taxon>Pseudomonadati</taxon>
        <taxon>Verrucomicrobiota</taxon>
        <taxon>Opitutia</taxon>
        <taxon>Opitutia incertae sedis</taxon>
        <taxon>Candidatus Spyradosoma</taxon>
    </lineage>
</organism>
<dbReference type="PANTHER" id="PTHR43378:SF2">
    <property type="entry name" value="UDP-3-O-ACYLGLUCOSAMINE N-ACYLTRANSFERASE 1, MITOCHONDRIAL-RELATED"/>
    <property type="match status" value="1"/>
</dbReference>
<dbReference type="GO" id="GO:0103118">
    <property type="term" value="F:UDP-3-O-[(3R)-3-hydroxyacyl]-glucosamine N-acyltransferase activity"/>
    <property type="evidence" value="ECO:0007669"/>
    <property type="project" value="UniProtKB-EC"/>
</dbReference>
<dbReference type="AlphaFoldDB" id="A0A9D1NJ77"/>
<reference evidence="7" key="2">
    <citation type="journal article" date="2021" name="PeerJ">
        <title>Extensive microbial diversity within the chicken gut microbiome revealed by metagenomics and culture.</title>
        <authorList>
            <person name="Gilroy R."/>
            <person name="Ravi A."/>
            <person name="Getino M."/>
            <person name="Pursley I."/>
            <person name="Horton D.L."/>
            <person name="Alikhan N.F."/>
            <person name="Baker D."/>
            <person name="Gharbi K."/>
            <person name="Hall N."/>
            <person name="Watson M."/>
            <person name="Adriaenssens E.M."/>
            <person name="Foster-Nyarko E."/>
            <person name="Jarju S."/>
            <person name="Secka A."/>
            <person name="Antonio M."/>
            <person name="Oren A."/>
            <person name="Chaudhuri R.R."/>
            <person name="La Ragione R."/>
            <person name="Hildebrand F."/>
            <person name="Pallen M.J."/>
        </authorList>
    </citation>
    <scope>NUCLEOTIDE SEQUENCE</scope>
    <source>
        <strain evidence="7">10669</strain>
    </source>
</reference>
<dbReference type="GO" id="GO:0009245">
    <property type="term" value="P:lipid A biosynthetic process"/>
    <property type="evidence" value="ECO:0007669"/>
    <property type="project" value="UniProtKB-KW"/>
</dbReference>
<proteinExistence type="predicted"/>
<name>A0A9D1NJ77_9BACT</name>
<dbReference type="PROSITE" id="PS00101">
    <property type="entry name" value="HEXAPEP_TRANSFERASES"/>
    <property type="match status" value="1"/>
</dbReference>
<evidence type="ECO:0000256" key="4">
    <source>
        <dbReference type="ARBA" id="ARBA00022737"/>
    </source>
</evidence>
<dbReference type="Gene3D" id="2.160.10.10">
    <property type="entry name" value="Hexapeptide repeat proteins"/>
    <property type="match status" value="1"/>
</dbReference>
<evidence type="ECO:0000313" key="7">
    <source>
        <dbReference type="EMBL" id="HIV03649.1"/>
    </source>
</evidence>
<evidence type="ECO:0000256" key="1">
    <source>
        <dbReference type="ARBA" id="ARBA00022516"/>
    </source>
</evidence>
<keyword evidence="1" id="KW-0444">Lipid biosynthesis</keyword>
<accession>A0A9D1NJ77</accession>
<keyword evidence="6 7" id="KW-0012">Acyltransferase</keyword>
<dbReference type="Proteomes" id="UP000886812">
    <property type="component" value="Unassembled WGS sequence"/>
</dbReference>
<evidence type="ECO:0000256" key="3">
    <source>
        <dbReference type="ARBA" id="ARBA00022679"/>
    </source>
</evidence>
<evidence type="ECO:0000256" key="2">
    <source>
        <dbReference type="ARBA" id="ARBA00022556"/>
    </source>
</evidence>
<dbReference type="GO" id="GO:0016020">
    <property type="term" value="C:membrane"/>
    <property type="evidence" value="ECO:0007669"/>
    <property type="project" value="GOC"/>
</dbReference>
<dbReference type="InterPro" id="IPR011004">
    <property type="entry name" value="Trimer_LpxA-like_sf"/>
</dbReference>
<dbReference type="GO" id="GO:0016410">
    <property type="term" value="F:N-acyltransferase activity"/>
    <property type="evidence" value="ECO:0007669"/>
    <property type="project" value="InterPro"/>
</dbReference>
<dbReference type="Pfam" id="PF00132">
    <property type="entry name" value="Hexapep"/>
    <property type="match status" value="2"/>
</dbReference>
<feature type="non-terminal residue" evidence="7">
    <location>
        <position position="1"/>
    </location>
</feature>
<dbReference type="NCBIfam" id="NF002060">
    <property type="entry name" value="PRK00892.1"/>
    <property type="match status" value="1"/>
</dbReference>
<gene>
    <name evidence="7" type="primary">lpxD</name>
    <name evidence="7" type="ORF">IAC75_00660</name>
</gene>
<keyword evidence="2" id="KW-0441">Lipid A biosynthesis</keyword>
<evidence type="ECO:0000313" key="8">
    <source>
        <dbReference type="Proteomes" id="UP000886812"/>
    </source>
</evidence>
<dbReference type="SUPFAM" id="SSF51161">
    <property type="entry name" value="Trimeric LpxA-like enzymes"/>
    <property type="match status" value="1"/>
</dbReference>